<feature type="transmembrane region" description="Helical" evidence="1">
    <location>
        <begin position="57"/>
        <end position="77"/>
    </location>
</feature>
<keyword evidence="1" id="KW-1133">Transmembrane helix</keyword>
<dbReference type="AlphaFoldDB" id="F2BD06"/>
<protein>
    <submittedName>
        <fullName evidence="2">Uncharacterized protein</fullName>
    </submittedName>
</protein>
<evidence type="ECO:0000256" key="1">
    <source>
        <dbReference type="SAM" id="Phobius"/>
    </source>
</evidence>
<keyword evidence="1" id="KW-0812">Transmembrane</keyword>
<keyword evidence="3" id="KW-1185">Reference proteome</keyword>
<organism evidence="2 3">
    <name type="scientific">Neisseria bacilliformis ATCC BAA-1200</name>
    <dbReference type="NCBI Taxonomy" id="888742"/>
    <lineage>
        <taxon>Bacteria</taxon>
        <taxon>Pseudomonadati</taxon>
        <taxon>Pseudomonadota</taxon>
        <taxon>Betaproteobacteria</taxon>
        <taxon>Neisseriales</taxon>
        <taxon>Neisseriaceae</taxon>
        <taxon>Neisseria</taxon>
    </lineage>
</organism>
<dbReference type="RefSeq" id="WP_007342570.1">
    <property type="nucleotide sequence ID" value="NZ_GL878494.1"/>
</dbReference>
<dbReference type="Proteomes" id="UP000004105">
    <property type="component" value="Unassembled WGS sequence"/>
</dbReference>
<evidence type="ECO:0000313" key="2">
    <source>
        <dbReference type="EMBL" id="EGF10682.1"/>
    </source>
</evidence>
<dbReference type="HOGENOM" id="CLU_1382521_0_0_4"/>
<gene>
    <name evidence="2" type="ORF">HMPREF9123_1563</name>
</gene>
<dbReference type="EMBL" id="AFAY01000031">
    <property type="protein sequence ID" value="EGF10682.1"/>
    <property type="molecule type" value="Genomic_DNA"/>
</dbReference>
<name>F2BD06_9NEIS</name>
<sequence length="197" mass="21642">MQQFPIRLPAKRLAVGGIGGFNINLAVAVDFTLLLVSVLCIAQAAAFTAAPQPPNSFGSLLLLAAVGIGLTAYFCLVRIPQTLRLSRNVRAILQALNRPEAQPWKLVAIPFYVSRHTRSQTFYAYNAEIGGQTQEIEFSGNSFEPVRYHGNCLAFAPRHGGAAVPIDTALRTIRGLTRAERREMIRQIEELVEVQIL</sequence>
<feature type="transmembrane region" description="Helical" evidence="1">
    <location>
        <begin position="21"/>
        <end position="45"/>
    </location>
</feature>
<evidence type="ECO:0000313" key="3">
    <source>
        <dbReference type="Proteomes" id="UP000004105"/>
    </source>
</evidence>
<reference evidence="2 3" key="1">
    <citation type="submission" date="2011-02" db="EMBL/GenBank/DDBJ databases">
        <authorList>
            <person name="Muzny D."/>
            <person name="Qin X."/>
            <person name="Deng J."/>
            <person name="Jiang H."/>
            <person name="Liu Y."/>
            <person name="Qu J."/>
            <person name="Song X.-Z."/>
            <person name="Zhang L."/>
            <person name="Thornton R."/>
            <person name="Coyle M."/>
            <person name="Francisco L."/>
            <person name="Jackson L."/>
            <person name="Javaid M."/>
            <person name="Korchina V."/>
            <person name="Kovar C."/>
            <person name="Mata R."/>
            <person name="Mathew T."/>
            <person name="Ngo R."/>
            <person name="Nguyen L."/>
            <person name="Nguyen N."/>
            <person name="Okwuonu G."/>
            <person name="Ongeri F."/>
            <person name="Pham C."/>
            <person name="Simmons D."/>
            <person name="Wilczek-Boney K."/>
            <person name="Hale W."/>
            <person name="Jakkamsetti A."/>
            <person name="Pham P."/>
            <person name="Ruth R."/>
            <person name="San Lucas F."/>
            <person name="Warren J."/>
            <person name="Zhang J."/>
            <person name="Zhao Z."/>
            <person name="Zhou C."/>
            <person name="Zhu D."/>
            <person name="Lee S."/>
            <person name="Bess C."/>
            <person name="Blankenburg K."/>
            <person name="Forbes L."/>
            <person name="Fu Q."/>
            <person name="Gubbala S."/>
            <person name="Hirani K."/>
            <person name="Jayaseelan J.C."/>
            <person name="Lara F."/>
            <person name="Munidasa M."/>
            <person name="Palculict T."/>
            <person name="Patil S."/>
            <person name="Pu L.-L."/>
            <person name="Saada N."/>
            <person name="Tang L."/>
            <person name="Weissenberger G."/>
            <person name="Zhu Y."/>
            <person name="Hemphill L."/>
            <person name="Shang Y."/>
            <person name="Youmans B."/>
            <person name="Ayvaz T."/>
            <person name="Ross M."/>
            <person name="Santibanez J."/>
            <person name="Aqrawi P."/>
            <person name="Gross S."/>
            <person name="Joshi V."/>
            <person name="Fowler G."/>
            <person name="Nazareth L."/>
            <person name="Reid J."/>
            <person name="Worley K."/>
            <person name="Petrosino J."/>
            <person name="Highlander S."/>
            <person name="Gibbs R."/>
        </authorList>
    </citation>
    <scope>NUCLEOTIDE SEQUENCE [LARGE SCALE GENOMIC DNA]</scope>
    <source>
        <strain evidence="2 3">ATCC BAA-1200</strain>
    </source>
</reference>
<dbReference type="OrthoDB" id="7066924at2"/>
<comment type="caution">
    <text evidence="2">The sequence shown here is derived from an EMBL/GenBank/DDBJ whole genome shotgun (WGS) entry which is preliminary data.</text>
</comment>
<keyword evidence="1" id="KW-0472">Membrane</keyword>
<proteinExistence type="predicted"/>
<accession>F2BD06</accession>